<evidence type="ECO:0008006" key="3">
    <source>
        <dbReference type="Google" id="ProtNLM"/>
    </source>
</evidence>
<evidence type="ECO:0000313" key="1">
    <source>
        <dbReference type="EMBL" id="OAD70088.1"/>
    </source>
</evidence>
<proteinExistence type="predicted"/>
<dbReference type="EMBL" id="KV440989">
    <property type="protein sequence ID" value="OAD70088.1"/>
    <property type="molecule type" value="Genomic_DNA"/>
</dbReference>
<dbReference type="Proteomes" id="UP000077315">
    <property type="component" value="Unassembled WGS sequence"/>
</dbReference>
<dbReference type="InParanoid" id="A0A167LBW4"/>
<dbReference type="AlphaFoldDB" id="A0A167LBW4"/>
<dbReference type="OrthoDB" id="8907449at2759"/>
<reference evidence="2" key="1">
    <citation type="submission" date="2015-06" db="EMBL/GenBank/DDBJ databases">
        <title>Expansion of signal transduction pathways in fungi by whole-genome duplication.</title>
        <authorList>
            <consortium name="DOE Joint Genome Institute"/>
            <person name="Corrochano L.M."/>
            <person name="Kuo A."/>
            <person name="Marcet-Houben M."/>
            <person name="Polaino S."/>
            <person name="Salamov A."/>
            <person name="Villalobos J.M."/>
            <person name="Alvarez M.I."/>
            <person name="Avalos J."/>
            <person name="Benito E.P."/>
            <person name="Benoit I."/>
            <person name="Burger G."/>
            <person name="Camino L.P."/>
            <person name="Canovas D."/>
            <person name="Cerda-Olmedo E."/>
            <person name="Cheng J.-F."/>
            <person name="Dominguez A."/>
            <person name="Elias M."/>
            <person name="Eslava A.P."/>
            <person name="Glaser F."/>
            <person name="Grimwood J."/>
            <person name="Gutierrez G."/>
            <person name="Heitman J."/>
            <person name="Henrissat B."/>
            <person name="Iturriaga E.A."/>
            <person name="Lang B.F."/>
            <person name="Lavin J.L."/>
            <person name="Lee S."/>
            <person name="Li W."/>
            <person name="Lindquist E."/>
            <person name="Lopez-Garcia S."/>
            <person name="Luque E.M."/>
            <person name="Marcos A.T."/>
            <person name="Martin J."/>
            <person name="McCluskey K."/>
            <person name="Medina H.R."/>
            <person name="Miralles-Duran A."/>
            <person name="Miyazaki A."/>
            <person name="Munoz-Torres E."/>
            <person name="Oguiza J.A."/>
            <person name="Ohm R."/>
            <person name="Olmedo M."/>
            <person name="Orejas M."/>
            <person name="Ortiz-Castellanos L."/>
            <person name="Pisabarro A.G."/>
            <person name="Rodriguez-Romero J."/>
            <person name="Ruiz-Herrera J."/>
            <person name="Ruiz-Vazquez R."/>
            <person name="Sanz C."/>
            <person name="Schackwitz W."/>
            <person name="Schmutz J."/>
            <person name="Shahriari M."/>
            <person name="Shelest E."/>
            <person name="Silva-Franco F."/>
            <person name="Soanes D."/>
            <person name="Syed K."/>
            <person name="Tagua V.G."/>
            <person name="Talbot N.J."/>
            <person name="Thon M."/>
            <person name="De vries R.P."/>
            <person name="Wiebenga A."/>
            <person name="Yadav J.S."/>
            <person name="Braun E.L."/>
            <person name="Baker S."/>
            <person name="Garre V."/>
            <person name="Horwitz B."/>
            <person name="Torres-Martinez S."/>
            <person name="Idnurm A."/>
            <person name="Herrera-Estrella A."/>
            <person name="Gabaldon T."/>
            <person name="Grigoriev I.V."/>
        </authorList>
    </citation>
    <scope>NUCLEOTIDE SEQUENCE [LARGE SCALE GENOMIC DNA]</scope>
    <source>
        <strain evidence="2">NRRL 1555(-)</strain>
    </source>
</reference>
<dbReference type="GeneID" id="28993032"/>
<sequence>MRQAQLSGDTGIALLLDQENAYDRVHSAYLRLVLSHMGVLMVFVNTVCELFFSTCIYVNINDNISSLFSQGQELRQDTLLGLLTTFGLASNAKINLGKTVAVTLSGHFVPDWDPTLDTANICCRHDCNQAEALEAFWMGLLRKLEHQCQMMVERQLSICGKDIVTNSLLLSSIWHCVYFTSAHMSFFVSVRSVIRSYLALGFGSASWEKLSSLGILFPGPAASCPLSLLYLYCTCSHILPMVMPHEMSFPSSFVLHFPLGAIFHTTNTTDKAPVLKGVKVLNAFKLSQNGVILRRLYHDFPKAQNWIYHLSQTIDARCLQLHLCLSYYGCFSKTYGSSGKDHQLDPCLLEEFLVSNHPIPLSERLVESIMKLHSGPCPHPLHHPYQSVVYCLLTVFCPRRGPHTLFLFLSAQIPCLEYHNFIFNESPFLAGVVAEKVSSAMAHNLAMKTSHIA</sequence>
<dbReference type="RefSeq" id="XP_018288128.1">
    <property type="nucleotide sequence ID" value="XM_018432126.1"/>
</dbReference>
<name>A0A167LBW4_PHYB8</name>
<organism evidence="1 2">
    <name type="scientific">Phycomyces blakesleeanus (strain ATCC 8743b / DSM 1359 / FGSC 10004 / NBRC 33097 / NRRL 1555)</name>
    <dbReference type="NCBI Taxonomy" id="763407"/>
    <lineage>
        <taxon>Eukaryota</taxon>
        <taxon>Fungi</taxon>
        <taxon>Fungi incertae sedis</taxon>
        <taxon>Mucoromycota</taxon>
        <taxon>Mucoromycotina</taxon>
        <taxon>Mucoromycetes</taxon>
        <taxon>Mucorales</taxon>
        <taxon>Phycomycetaceae</taxon>
        <taxon>Phycomyces</taxon>
    </lineage>
</organism>
<gene>
    <name evidence="1" type="ORF">PHYBLDRAFT_148650</name>
</gene>
<evidence type="ECO:0000313" key="2">
    <source>
        <dbReference type="Proteomes" id="UP000077315"/>
    </source>
</evidence>
<keyword evidence="2" id="KW-1185">Reference proteome</keyword>
<protein>
    <recommendedName>
        <fullName evidence="3">Reverse transcriptase domain-containing protein</fullName>
    </recommendedName>
</protein>
<accession>A0A167LBW4</accession>
<dbReference type="VEuPathDB" id="FungiDB:PHYBLDRAFT_148650"/>